<dbReference type="Gene3D" id="3.30.70.100">
    <property type="match status" value="1"/>
</dbReference>
<keyword evidence="2" id="KW-1185">Reference proteome</keyword>
<reference evidence="1 2" key="1">
    <citation type="submission" date="2024-04" db="EMBL/GenBank/DDBJ databases">
        <title>Novel species of the genus Ideonella isolated from streams.</title>
        <authorList>
            <person name="Lu H."/>
        </authorList>
    </citation>
    <scope>NUCLEOTIDE SEQUENCE [LARGE SCALE GENOMIC DNA]</scope>
    <source>
        <strain evidence="1 2">BYS139W</strain>
    </source>
</reference>
<accession>A0ABU9B539</accession>
<dbReference type="InterPro" id="IPR011008">
    <property type="entry name" value="Dimeric_a/b-barrel"/>
</dbReference>
<dbReference type="SUPFAM" id="SSF54909">
    <property type="entry name" value="Dimeric alpha+beta barrel"/>
    <property type="match status" value="1"/>
</dbReference>
<dbReference type="EMBL" id="JBBUTF010000003">
    <property type="protein sequence ID" value="MEK8024972.1"/>
    <property type="molecule type" value="Genomic_DNA"/>
</dbReference>
<evidence type="ECO:0000313" key="2">
    <source>
        <dbReference type="Proteomes" id="UP001368500"/>
    </source>
</evidence>
<dbReference type="RefSeq" id="WP_341372757.1">
    <property type="nucleotide sequence ID" value="NZ_JBBUTF010000003.1"/>
</dbReference>
<comment type="caution">
    <text evidence="1">The sequence shown here is derived from an EMBL/GenBank/DDBJ whole genome shotgun (WGS) entry which is preliminary data.</text>
</comment>
<name>A0ABU9B539_9BURK</name>
<evidence type="ECO:0000313" key="1">
    <source>
        <dbReference type="EMBL" id="MEK8024972.1"/>
    </source>
</evidence>
<keyword evidence="1" id="KW-0503">Monooxygenase</keyword>
<dbReference type="Proteomes" id="UP001368500">
    <property type="component" value="Unassembled WGS sequence"/>
</dbReference>
<gene>
    <name evidence="1" type="ORF">AACH11_03210</name>
</gene>
<organism evidence="1 2">
    <name type="scientific">Pseudaquabacterium rugosum</name>
    <dbReference type="NCBI Taxonomy" id="2984194"/>
    <lineage>
        <taxon>Bacteria</taxon>
        <taxon>Pseudomonadati</taxon>
        <taxon>Pseudomonadota</taxon>
        <taxon>Betaproteobacteria</taxon>
        <taxon>Burkholderiales</taxon>
        <taxon>Sphaerotilaceae</taxon>
        <taxon>Pseudaquabacterium</taxon>
    </lineage>
</organism>
<sequence length="117" mass="12651">MYSATFLYDPARLPAAHAGLADALSAVARQSVGFLGEERWQDAARGREARCCYWADESGLRAVLAHPAHLAAKTQATATEPERWIPGLQVVLQKVLRAYGDEAVAHPSNRGLDGQPL</sequence>
<keyword evidence="1" id="KW-0560">Oxidoreductase</keyword>
<proteinExistence type="predicted"/>
<dbReference type="GO" id="GO:0004497">
    <property type="term" value="F:monooxygenase activity"/>
    <property type="evidence" value="ECO:0007669"/>
    <property type="project" value="UniProtKB-KW"/>
</dbReference>
<protein>
    <submittedName>
        <fullName evidence="1">Antibiotic biosynthesis monooxygenase</fullName>
    </submittedName>
</protein>